<accession>A0A268P386</accession>
<gene>
    <name evidence="3" type="ORF">CHH72_04440</name>
</gene>
<dbReference type="Gene3D" id="3.30.1370.160">
    <property type="match status" value="1"/>
</dbReference>
<dbReference type="PANTHER" id="PTHR13633:SF3">
    <property type="entry name" value="MITOCHONDRIAL TRANSCRIPTION RESCUE FACTOR 1"/>
    <property type="match status" value="1"/>
</dbReference>
<dbReference type="Gene3D" id="3.30.70.330">
    <property type="match status" value="1"/>
</dbReference>
<comment type="caution">
    <text evidence="3">The sequence shown here is derived from an EMBL/GenBank/DDBJ whole genome shotgun (WGS) entry which is preliminary data.</text>
</comment>
<reference evidence="3 4" key="1">
    <citation type="submission" date="2017-07" db="EMBL/GenBank/DDBJ databases">
        <title>Isolation and whole genome analysis of endospore-forming bacteria from heroin.</title>
        <authorList>
            <person name="Kalinowski J."/>
            <person name="Ahrens B."/>
            <person name="Al-Dilaimi A."/>
            <person name="Winkler A."/>
            <person name="Wibberg D."/>
            <person name="Schleenbecker U."/>
            <person name="Ruckert C."/>
            <person name="Wolfel R."/>
            <person name="Grass G."/>
        </authorList>
    </citation>
    <scope>NUCLEOTIDE SEQUENCE [LARGE SCALE GENOMIC DNA]</scope>
    <source>
        <strain evidence="3 4">7539</strain>
    </source>
</reference>
<protein>
    <submittedName>
        <fullName evidence="3">RNA-binding protein</fullName>
    </submittedName>
</protein>
<evidence type="ECO:0000259" key="2">
    <source>
        <dbReference type="SMART" id="SM00363"/>
    </source>
</evidence>
<dbReference type="Pfam" id="PF17774">
    <property type="entry name" value="YlmH_RBD"/>
    <property type="match status" value="1"/>
</dbReference>
<dbReference type="InterPro" id="IPR002942">
    <property type="entry name" value="S4_RNA-bd"/>
</dbReference>
<dbReference type="CDD" id="cd00165">
    <property type="entry name" value="S4"/>
    <property type="match status" value="1"/>
</dbReference>
<dbReference type="RefSeq" id="WP_011247187.1">
    <property type="nucleotide sequence ID" value="NZ_BOQS01000003.1"/>
</dbReference>
<dbReference type="SUPFAM" id="SSF55174">
    <property type="entry name" value="Alpha-L RNA-binding motif"/>
    <property type="match status" value="1"/>
</dbReference>
<organism evidence="3 4">
    <name type="scientific">Shouchella clausii</name>
    <name type="common">Alkalihalobacillus clausii</name>
    <dbReference type="NCBI Taxonomy" id="79880"/>
    <lineage>
        <taxon>Bacteria</taxon>
        <taxon>Bacillati</taxon>
        <taxon>Bacillota</taxon>
        <taxon>Bacilli</taxon>
        <taxon>Bacillales</taxon>
        <taxon>Bacillaceae</taxon>
        <taxon>Shouchella</taxon>
    </lineage>
</organism>
<dbReference type="EMBL" id="NPCC01000005">
    <property type="protein sequence ID" value="PAE90234.1"/>
    <property type="molecule type" value="Genomic_DNA"/>
</dbReference>
<dbReference type="InterPro" id="IPR040591">
    <property type="entry name" value="RqcP2_RBD"/>
</dbReference>
<dbReference type="Gene3D" id="3.10.290.10">
    <property type="entry name" value="RNA-binding S4 domain"/>
    <property type="match status" value="1"/>
</dbReference>
<proteinExistence type="predicted"/>
<dbReference type="Proteomes" id="UP000216207">
    <property type="component" value="Unassembled WGS sequence"/>
</dbReference>
<dbReference type="AlphaFoldDB" id="A0A268P386"/>
<evidence type="ECO:0000313" key="3">
    <source>
        <dbReference type="EMBL" id="PAE90234.1"/>
    </source>
</evidence>
<dbReference type="OMA" id="AWGGYPQ"/>
<dbReference type="InterPro" id="IPR012677">
    <property type="entry name" value="Nucleotide-bd_a/b_plait_sf"/>
</dbReference>
<dbReference type="InterPro" id="IPR036986">
    <property type="entry name" value="S4_RNA-bd_sf"/>
</dbReference>
<dbReference type="GO" id="GO:0003723">
    <property type="term" value="F:RNA binding"/>
    <property type="evidence" value="ECO:0007669"/>
    <property type="project" value="UniProtKB-KW"/>
</dbReference>
<evidence type="ECO:0000313" key="4">
    <source>
        <dbReference type="Proteomes" id="UP000216207"/>
    </source>
</evidence>
<sequence length="253" mass="28397">MYEHFREEERPFIDHIQTLREQATRYHQEKLTGFLDPRMQEVAKSVIGQDGEIDLQFFGGADGCERKRASIRPAYLKNEPIDWDISLFKAAYANKFVTLTHRDVLGALMNTGMKRETFGDISVTDNAFYVACTKEASAYIAIALKQVGKATVTLEETDTLELPDEKWEEKPVTVSSLRLDALLSALYGLSRAKAADLIGKGLVKVNWKVVEHPSFRVAIGDDLSVRGAGRAKVLKQEGVTKKDKYRLVLGKKS</sequence>
<feature type="domain" description="RNA-binding S4" evidence="2">
    <location>
        <begin position="177"/>
        <end position="239"/>
    </location>
</feature>
<dbReference type="SMART" id="SM00363">
    <property type="entry name" value="S4"/>
    <property type="match status" value="1"/>
</dbReference>
<keyword evidence="1" id="KW-0694">RNA-binding</keyword>
<dbReference type="Pfam" id="PF01479">
    <property type="entry name" value="S4"/>
    <property type="match status" value="1"/>
</dbReference>
<name>A0A268P386_SHOCL</name>
<dbReference type="PANTHER" id="PTHR13633">
    <property type="entry name" value="MITOCHONDRIAL TRANSCRIPTION RESCUE FACTOR 1"/>
    <property type="match status" value="1"/>
</dbReference>
<evidence type="ECO:0000256" key="1">
    <source>
        <dbReference type="PROSITE-ProRule" id="PRU00182"/>
    </source>
</evidence>
<dbReference type="PROSITE" id="PS50889">
    <property type="entry name" value="S4"/>
    <property type="match status" value="1"/>
</dbReference>